<keyword evidence="3" id="KW-1185">Reference proteome</keyword>
<comment type="caution">
    <text evidence="2">The sequence shown here is derived from an EMBL/GenBank/DDBJ whole genome shotgun (WGS) entry which is preliminary data.</text>
</comment>
<proteinExistence type="predicted"/>
<dbReference type="Gene3D" id="3.40.30.10">
    <property type="entry name" value="Glutaredoxin"/>
    <property type="match status" value="1"/>
</dbReference>
<dbReference type="SFLD" id="SFLDS00019">
    <property type="entry name" value="Glutathione_Transferase_(cytos"/>
    <property type="match status" value="1"/>
</dbReference>
<accession>A0ABS9AMD6</accession>
<dbReference type="PANTHER" id="PTHR44051">
    <property type="entry name" value="GLUTATHIONE S-TRANSFERASE-RELATED"/>
    <property type="match status" value="1"/>
</dbReference>
<dbReference type="SUPFAM" id="SSF52833">
    <property type="entry name" value="Thioredoxin-like"/>
    <property type="match status" value="1"/>
</dbReference>
<dbReference type="InterPro" id="IPR040079">
    <property type="entry name" value="Glutathione_S-Trfase"/>
</dbReference>
<reference evidence="2 3" key="1">
    <citation type="journal article" date="2021" name="Front. Microbiol.">
        <title>Aerobic Denitrification and Heterotrophic Sulfur Oxidation in the Genus Halomonas Revealed by Six Novel Species Characterizations and Genome-Based Analysis.</title>
        <authorList>
            <person name="Wang L."/>
            <person name="Shao Z."/>
        </authorList>
    </citation>
    <scope>NUCLEOTIDE SEQUENCE [LARGE SCALE GENOMIC DNA]</scope>
    <source>
        <strain evidence="2 3">MCCC 1A11058</strain>
    </source>
</reference>
<dbReference type="InterPro" id="IPR004045">
    <property type="entry name" value="Glutathione_S-Trfase_N"/>
</dbReference>
<sequence>MITLHHCVSARSFRPLWLLEEIGVPYELVMHDFPPRVRDEAFLEINPLGTVPALFDDRVAMTESAAICQYLAGRHPQAGLEVTPDDPAYGDYLNFLHFGEATLTFPQTLVLRYGRFEPEERRSPQVVEDYSRWFLSRLRTLESRLEREAFVCAGRFTAADVSVGYALLLASYIGLDERFKPAVADYWQRLQEREAFQRAKAVEREAAMAQGVSPRPAMDMLG</sequence>
<dbReference type="Pfam" id="PF13409">
    <property type="entry name" value="GST_N_2"/>
    <property type="match status" value="1"/>
</dbReference>
<dbReference type="Gene3D" id="1.20.1050.10">
    <property type="match status" value="1"/>
</dbReference>
<evidence type="ECO:0000313" key="3">
    <source>
        <dbReference type="Proteomes" id="UP001320272"/>
    </source>
</evidence>
<dbReference type="SFLD" id="SFLDG00358">
    <property type="entry name" value="Main_(cytGST)"/>
    <property type="match status" value="1"/>
</dbReference>
<dbReference type="CDD" id="cd03046">
    <property type="entry name" value="GST_N_GTT1_like"/>
    <property type="match status" value="1"/>
</dbReference>
<organism evidence="2 3">
    <name type="scientific">Billgrantia aerodenitrificans</name>
    <dbReference type="NCBI Taxonomy" id="2733483"/>
    <lineage>
        <taxon>Bacteria</taxon>
        <taxon>Pseudomonadati</taxon>
        <taxon>Pseudomonadota</taxon>
        <taxon>Gammaproteobacteria</taxon>
        <taxon>Oceanospirillales</taxon>
        <taxon>Halomonadaceae</taxon>
        <taxon>Billgrantia</taxon>
    </lineage>
</organism>
<name>A0ABS9AMD6_9GAMM</name>
<dbReference type="InterPro" id="IPR036249">
    <property type="entry name" value="Thioredoxin-like_sf"/>
</dbReference>
<dbReference type="PROSITE" id="PS50404">
    <property type="entry name" value="GST_NTER"/>
    <property type="match status" value="1"/>
</dbReference>
<dbReference type="EMBL" id="JABFTV010000001">
    <property type="protein sequence ID" value="MCE8022863.1"/>
    <property type="molecule type" value="Genomic_DNA"/>
</dbReference>
<dbReference type="Proteomes" id="UP001320272">
    <property type="component" value="Unassembled WGS sequence"/>
</dbReference>
<feature type="domain" description="GST N-terminal" evidence="1">
    <location>
        <begin position="1"/>
        <end position="79"/>
    </location>
</feature>
<dbReference type="PANTHER" id="PTHR44051:SF21">
    <property type="entry name" value="GLUTATHIONE S-TRANSFERASE FAMILY PROTEIN"/>
    <property type="match status" value="1"/>
</dbReference>
<evidence type="ECO:0000313" key="2">
    <source>
        <dbReference type="EMBL" id="MCE8022863.1"/>
    </source>
</evidence>
<dbReference type="SFLD" id="SFLDG01150">
    <property type="entry name" value="Main.1:_Beta-like"/>
    <property type="match status" value="1"/>
</dbReference>
<dbReference type="RefSeq" id="WP_234252581.1">
    <property type="nucleotide sequence ID" value="NZ_JABFTV010000001.1"/>
</dbReference>
<evidence type="ECO:0000259" key="1">
    <source>
        <dbReference type="PROSITE" id="PS50404"/>
    </source>
</evidence>
<protein>
    <submittedName>
        <fullName evidence="2">Glutathione S-transferase family protein</fullName>
    </submittedName>
</protein>
<gene>
    <name evidence="2" type="ORF">HOP59_01755</name>
</gene>
<dbReference type="SUPFAM" id="SSF47616">
    <property type="entry name" value="GST C-terminal domain-like"/>
    <property type="match status" value="1"/>
</dbReference>
<dbReference type="InterPro" id="IPR036282">
    <property type="entry name" value="Glutathione-S-Trfase_C_sf"/>
</dbReference>